<dbReference type="Proteomes" id="UP001642483">
    <property type="component" value="Unassembled WGS sequence"/>
</dbReference>
<evidence type="ECO:0000313" key="9">
    <source>
        <dbReference type="EMBL" id="CAK8694952.1"/>
    </source>
</evidence>
<dbReference type="PANTHER" id="PTHR46542:SF1">
    <property type="entry name" value="X-BOX BINDING PROTEIN 1"/>
    <property type="match status" value="1"/>
</dbReference>
<keyword evidence="4" id="KW-0804">Transcription</keyword>
<organism evidence="9 10">
    <name type="scientific">Clavelina lepadiformis</name>
    <name type="common">Light-bulb sea squirt</name>
    <name type="synonym">Ascidia lepadiformis</name>
    <dbReference type="NCBI Taxonomy" id="159417"/>
    <lineage>
        <taxon>Eukaryota</taxon>
        <taxon>Metazoa</taxon>
        <taxon>Chordata</taxon>
        <taxon>Tunicata</taxon>
        <taxon>Ascidiacea</taxon>
        <taxon>Aplousobranchia</taxon>
        <taxon>Clavelinidae</taxon>
        <taxon>Clavelina</taxon>
    </lineage>
</organism>
<protein>
    <recommendedName>
        <fullName evidence="6">X-box-binding protein 1</fullName>
    </recommendedName>
</protein>
<evidence type="ECO:0000313" key="10">
    <source>
        <dbReference type="Proteomes" id="UP001642483"/>
    </source>
</evidence>
<dbReference type="InterPro" id="IPR004827">
    <property type="entry name" value="bZIP"/>
</dbReference>
<keyword evidence="1" id="KW-0832">Ubl conjugation</keyword>
<keyword evidence="10" id="KW-1185">Reference proteome</keyword>
<gene>
    <name evidence="9" type="ORF">CVLEPA_LOCUS28274</name>
</gene>
<dbReference type="SUPFAM" id="SSF57959">
    <property type="entry name" value="Leucine zipper domain"/>
    <property type="match status" value="1"/>
</dbReference>
<evidence type="ECO:0000256" key="4">
    <source>
        <dbReference type="ARBA" id="ARBA00023163"/>
    </source>
</evidence>
<feature type="domain" description="BZIP" evidence="8">
    <location>
        <begin position="18"/>
        <end position="63"/>
    </location>
</feature>
<dbReference type="InterPro" id="IPR046347">
    <property type="entry name" value="bZIP_sf"/>
</dbReference>
<dbReference type="PANTHER" id="PTHR46542">
    <property type="entry name" value="X-BOX BINDING PROTEIN 1"/>
    <property type="match status" value="1"/>
</dbReference>
<evidence type="ECO:0000256" key="5">
    <source>
        <dbReference type="ARBA" id="ARBA00023242"/>
    </source>
</evidence>
<reference evidence="9 10" key="1">
    <citation type="submission" date="2024-02" db="EMBL/GenBank/DDBJ databases">
        <authorList>
            <person name="Daric V."/>
            <person name="Darras S."/>
        </authorList>
    </citation>
    <scope>NUCLEOTIDE SEQUENCE [LARGE SCALE GENOMIC DNA]</scope>
</reference>
<dbReference type="PROSITE" id="PS50217">
    <property type="entry name" value="BZIP"/>
    <property type="match status" value="1"/>
</dbReference>
<evidence type="ECO:0000256" key="1">
    <source>
        <dbReference type="ARBA" id="ARBA00022843"/>
    </source>
</evidence>
<name>A0ABP0GTF9_CLALP</name>
<evidence type="ECO:0000256" key="2">
    <source>
        <dbReference type="ARBA" id="ARBA00023015"/>
    </source>
</evidence>
<proteinExistence type="predicted"/>
<keyword evidence="3" id="KW-0238">DNA-binding</keyword>
<dbReference type="SMART" id="SM00338">
    <property type="entry name" value="BRLZ"/>
    <property type="match status" value="1"/>
</dbReference>
<dbReference type="PROSITE" id="PS00036">
    <property type="entry name" value="BZIP_BASIC"/>
    <property type="match status" value="1"/>
</dbReference>
<comment type="caution">
    <text evidence="9">The sequence shown here is derived from an EMBL/GenBank/DDBJ whole genome shotgun (WGS) entry which is preliminary data.</text>
</comment>
<dbReference type="Gene3D" id="1.20.5.170">
    <property type="match status" value="1"/>
</dbReference>
<dbReference type="EMBL" id="CAWYQH010000141">
    <property type="protein sequence ID" value="CAK8694952.1"/>
    <property type="molecule type" value="Genomic_DNA"/>
</dbReference>
<evidence type="ECO:0000256" key="6">
    <source>
        <dbReference type="ARBA" id="ARBA00040165"/>
    </source>
</evidence>
<keyword evidence="2" id="KW-0805">Transcription regulation</keyword>
<keyword evidence="7" id="KW-0175">Coiled coil</keyword>
<dbReference type="Pfam" id="PF07716">
    <property type="entry name" value="bZIP_2"/>
    <property type="match status" value="1"/>
</dbReference>
<evidence type="ECO:0000256" key="7">
    <source>
        <dbReference type="SAM" id="Coils"/>
    </source>
</evidence>
<feature type="coiled-coil region" evidence="7">
    <location>
        <begin position="22"/>
        <end position="63"/>
    </location>
</feature>
<sequence>MSPTSSDHETDDVIYASESKELRKKLRNRESAQRARDRQKARMQWLEQEVSLLQIRNEILAQENIVLKSLLLTYGAKHNENISKESENEKITSTPQNTREILLDSAKPYETQRFNANVSSPTDLLGVDPKVKRKRLTPHNTAVKRTMSCDAEDRSISWPSPQRQRNATFPGKSMLQSEVSHPAMPILNPFLNIHLGFAAKSTNKLSNF</sequence>
<evidence type="ECO:0000259" key="8">
    <source>
        <dbReference type="PROSITE" id="PS50217"/>
    </source>
</evidence>
<evidence type="ECO:0000256" key="3">
    <source>
        <dbReference type="ARBA" id="ARBA00023125"/>
    </source>
</evidence>
<accession>A0ABP0GTF9</accession>
<dbReference type="InterPro" id="IPR052470">
    <property type="entry name" value="ER_Stress-Reg_TF"/>
</dbReference>
<keyword evidence="5" id="KW-0539">Nucleus</keyword>